<accession>A0A7R8CY91</accession>
<dbReference type="Proteomes" id="UP000675881">
    <property type="component" value="Chromosome 6"/>
</dbReference>
<dbReference type="AlphaFoldDB" id="A0A7R8CY91"/>
<proteinExistence type="predicted"/>
<gene>
    <name evidence="1" type="ORF">LSAA_11962</name>
</gene>
<dbReference type="OrthoDB" id="6772952at2759"/>
<organism evidence="1 2">
    <name type="scientific">Lepeophtheirus salmonis</name>
    <name type="common">Salmon louse</name>
    <name type="synonym">Caligus salmonis</name>
    <dbReference type="NCBI Taxonomy" id="72036"/>
    <lineage>
        <taxon>Eukaryota</taxon>
        <taxon>Metazoa</taxon>
        <taxon>Ecdysozoa</taxon>
        <taxon>Arthropoda</taxon>
        <taxon>Crustacea</taxon>
        <taxon>Multicrustacea</taxon>
        <taxon>Hexanauplia</taxon>
        <taxon>Copepoda</taxon>
        <taxon>Siphonostomatoida</taxon>
        <taxon>Caligidae</taxon>
        <taxon>Lepeophtheirus</taxon>
    </lineage>
</organism>
<name>A0A7R8CY91_LEPSM</name>
<evidence type="ECO:0000313" key="1">
    <source>
        <dbReference type="EMBL" id="CAF2967980.1"/>
    </source>
</evidence>
<protein>
    <submittedName>
        <fullName evidence="1">(salmon louse) hypothetical protein</fullName>
    </submittedName>
</protein>
<sequence>MPRLKKGLRKLDEALRKKNHFRSGCEEYTYSFHNIQSLKGTSYGESSVCLFARMWVKIPFLLDLGANFIPGHMVPGATLLKYNSYVEVFGGGKVPTIVSVCLPVSLNDLDIVRLNSLAPLCRTVKGKHSEIDFRNHEFSGIFKETPGKTVNHNKATVHVCEEARSRYIRARHVHLALCDDVNDEIEAMIRPGTLEKVHTLEWAAPIVTVMKPNSNK</sequence>
<reference evidence="1" key="1">
    <citation type="submission" date="2021-02" db="EMBL/GenBank/DDBJ databases">
        <authorList>
            <person name="Bekaert M."/>
        </authorList>
    </citation>
    <scope>NUCLEOTIDE SEQUENCE</scope>
    <source>
        <strain evidence="1">IoA-00</strain>
    </source>
</reference>
<dbReference type="EMBL" id="HG994585">
    <property type="protein sequence ID" value="CAF2967980.1"/>
    <property type="molecule type" value="Genomic_DNA"/>
</dbReference>
<evidence type="ECO:0000313" key="2">
    <source>
        <dbReference type="Proteomes" id="UP000675881"/>
    </source>
</evidence>
<keyword evidence="2" id="KW-1185">Reference proteome</keyword>